<gene>
    <name evidence="1" type="ORF">FSB_LOCUS5344</name>
</gene>
<name>A0A2N9ERJ8_FAGSY</name>
<evidence type="ECO:0008006" key="2">
    <source>
        <dbReference type="Google" id="ProtNLM"/>
    </source>
</evidence>
<proteinExistence type="predicted"/>
<dbReference type="EMBL" id="OIVN01000273">
    <property type="protein sequence ID" value="SPC77462.1"/>
    <property type="molecule type" value="Genomic_DNA"/>
</dbReference>
<sequence>MALYFDELYAREGSYGWRYPKNFPWKGIWKSCIPLRVAFFAWSAVLVDQSSASPLPPSSGIVGSPTMSGGASLGYAFVSYCIVALLEDSSRYASEQGVVGCGSCMSYVVYLAGEESMHF</sequence>
<dbReference type="AlphaFoldDB" id="A0A2N9ERJ8"/>
<accession>A0A2N9ERJ8</accession>
<reference evidence="1" key="1">
    <citation type="submission" date="2018-02" db="EMBL/GenBank/DDBJ databases">
        <authorList>
            <person name="Cohen D.B."/>
            <person name="Kent A.D."/>
        </authorList>
    </citation>
    <scope>NUCLEOTIDE SEQUENCE</scope>
</reference>
<organism evidence="1">
    <name type="scientific">Fagus sylvatica</name>
    <name type="common">Beechnut</name>
    <dbReference type="NCBI Taxonomy" id="28930"/>
    <lineage>
        <taxon>Eukaryota</taxon>
        <taxon>Viridiplantae</taxon>
        <taxon>Streptophyta</taxon>
        <taxon>Embryophyta</taxon>
        <taxon>Tracheophyta</taxon>
        <taxon>Spermatophyta</taxon>
        <taxon>Magnoliopsida</taxon>
        <taxon>eudicotyledons</taxon>
        <taxon>Gunneridae</taxon>
        <taxon>Pentapetalae</taxon>
        <taxon>rosids</taxon>
        <taxon>fabids</taxon>
        <taxon>Fagales</taxon>
        <taxon>Fagaceae</taxon>
        <taxon>Fagus</taxon>
    </lineage>
</organism>
<evidence type="ECO:0000313" key="1">
    <source>
        <dbReference type="EMBL" id="SPC77462.1"/>
    </source>
</evidence>
<protein>
    <recommendedName>
        <fullName evidence="2">Reverse transcriptase zinc-binding domain-containing protein</fullName>
    </recommendedName>
</protein>